<feature type="transmembrane region" description="Helical" evidence="2">
    <location>
        <begin position="389"/>
        <end position="410"/>
    </location>
</feature>
<evidence type="ECO:0000259" key="4">
    <source>
        <dbReference type="Pfam" id="PF13387"/>
    </source>
</evidence>
<accession>A0AA37VBD6</accession>
<feature type="region of interest" description="Disordered" evidence="1">
    <location>
        <begin position="29"/>
        <end position="52"/>
    </location>
</feature>
<dbReference type="Pfam" id="PF13387">
    <property type="entry name" value="Lnb_N"/>
    <property type="match status" value="1"/>
</dbReference>
<keyword evidence="3" id="KW-0732">Signal</keyword>
<reference evidence="5" key="1">
    <citation type="submission" date="2022-08" db="EMBL/GenBank/DDBJ databases">
        <title>Draft genome sequencing of Roseisolibacter agri AW1220.</title>
        <authorList>
            <person name="Tobiishi Y."/>
            <person name="Tonouchi A."/>
        </authorList>
    </citation>
    <scope>NUCLEOTIDE SEQUENCE</scope>
    <source>
        <strain evidence="5">AW1220</strain>
    </source>
</reference>
<keyword evidence="2" id="KW-0812">Transmembrane</keyword>
<sequence length="480" mass="50927">MRALAMALAVALVGPRTASAQGTTVTVPVPATQAGRGAGDRADAAADEDGRASGRLTEAALAGAASAVGAAAPGPPEPTPADVQAAAGMRVYLMTIGQGDVVWERFGHNALWIQDPARGTDVAYNWGMFDFAQPNFLGRFLTGDTKYWMEGFDARAMVDHYARNENRTVVAQELNLTAEQKARLRAYVEWNAREANKFYRYDYYRDNCSTRVRDAIDLAVGGALRRAIGGAPTGTSYRSHTRRLVAGSAATYTGIQLALGRPADAPIDAWEESFVPMRLMEHVRRVRVPTAGGAPQPLVLRTDTLYAARREAELASAPSYVIGYALAGLAIGALLLVLGRAGAAGRRGADAGFGVVAGLWTLIVGLAGTALLLAGTVTKHVFMGRNGNLLAVSPLGLVLFIVLLLAVGYRQPAPRMRWRGRAAKLAALLAVLTVLGAIITLLPRVGQESTELFALLVPVHLALWWALRPATGVTRPRSAA</sequence>
<protein>
    <submittedName>
        <fullName evidence="5">Membrane protein</fullName>
    </submittedName>
</protein>
<dbReference type="InterPro" id="IPR025178">
    <property type="entry name" value="Lnb_N"/>
</dbReference>
<evidence type="ECO:0000256" key="2">
    <source>
        <dbReference type="SAM" id="Phobius"/>
    </source>
</evidence>
<dbReference type="Proteomes" id="UP001161325">
    <property type="component" value="Unassembled WGS sequence"/>
</dbReference>
<evidence type="ECO:0000256" key="3">
    <source>
        <dbReference type="SAM" id="SignalP"/>
    </source>
</evidence>
<feature type="transmembrane region" description="Helical" evidence="2">
    <location>
        <begin position="422"/>
        <end position="443"/>
    </location>
</feature>
<feature type="chain" id="PRO_5041203397" evidence="3">
    <location>
        <begin position="21"/>
        <end position="480"/>
    </location>
</feature>
<keyword evidence="2" id="KW-1133">Transmembrane helix</keyword>
<feature type="transmembrane region" description="Helical" evidence="2">
    <location>
        <begin position="351"/>
        <end position="377"/>
    </location>
</feature>
<feature type="compositionally biased region" description="Basic and acidic residues" evidence="1">
    <location>
        <begin position="38"/>
        <end position="52"/>
    </location>
</feature>
<name>A0AA37VBD6_9BACT</name>
<feature type="transmembrane region" description="Helical" evidence="2">
    <location>
        <begin position="320"/>
        <end position="339"/>
    </location>
</feature>
<feature type="signal peptide" evidence="3">
    <location>
        <begin position="1"/>
        <end position="20"/>
    </location>
</feature>
<organism evidence="5 6">
    <name type="scientific">Roseisolibacter agri</name>
    <dbReference type="NCBI Taxonomy" id="2014610"/>
    <lineage>
        <taxon>Bacteria</taxon>
        <taxon>Pseudomonadati</taxon>
        <taxon>Gemmatimonadota</taxon>
        <taxon>Gemmatimonadia</taxon>
        <taxon>Gemmatimonadales</taxon>
        <taxon>Gemmatimonadaceae</taxon>
        <taxon>Roseisolibacter</taxon>
    </lineage>
</organism>
<evidence type="ECO:0000313" key="6">
    <source>
        <dbReference type="Proteomes" id="UP001161325"/>
    </source>
</evidence>
<keyword evidence="2" id="KW-0472">Membrane</keyword>
<evidence type="ECO:0000313" key="5">
    <source>
        <dbReference type="EMBL" id="GLC26323.1"/>
    </source>
</evidence>
<feature type="transmembrane region" description="Helical" evidence="2">
    <location>
        <begin position="449"/>
        <end position="467"/>
    </location>
</feature>
<comment type="caution">
    <text evidence="5">The sequence shown here is derived from an EMBL/GenBank/DDBJ whole genome shotgun (WGS) entry which is preliminary data.</text>
</comment>
<dbReference type="EMBL" id="BRXS01000004">
    <property type="protein sequence ID" value="GLC26323.1"/>
    <property type="molecule type" value="Genomic_DNA"/>
</dbReference>
<proteinExistence type="predicted"/>
<dbReference type="AlphaFoldDB" id="A0AA37VBD6"/>
<keyword evidence="6" id="KW-1185">Reference proteome</keyword>
<gene>
    <name evidence="5" type="ORF">rosag_28360</name>
</gene>
<feature type="domain" description="Lnb N-terminal periplasmic" evidence="4">
    <location>
        <begin position="90"/>
        <end position="223"/>
    </location>
</feature>
<dbReference type="RefSeq" id="WP_284350780.1">
    <property type="nucleotide sequence ID" value="NZ_BRXS01000004.1"/>
</dbReference>
<evidence type="ECO:0000256" key="1">
    <source>
        <dbReference type="SAM" id="MobiDB-lite"/>
    </source>
</evidence>